<dbReference type="RefSeq" id="XP_006814320.1">
    <property type="nucleotide sequence ID" value="XM_006814257.1"/>
</dbReference>
<evidence type="ECO:0000256" key="3">
    <source>
        <dbReference type="SAM" id="SignalP"/>
    </source>
</evidence>
<evidence type="ECO:0000313" key="5">
    <source>
        <dbReference type="Proteomes" id="UP000694865"/>
    </source>
</evidence>
<dbReference type="InterPro" id="IPR001846">
    <property type="entry name" value="VWF_type-D"/>
</dbReference>
<dbReference type="SMART" id="SM00216">
    <property type="entry name" value="VWD"/>
    <property type="match status" value="1"/>
</dbReference>
<evidence type="ECO:0000256" key="1">
    <source>
        <dbReference type="ARBA" id="ARBA00023157"/>
    </source>
</evidence>
<dbReference type="GeneID" id="102804506"/>
<feature type="signal peptide" evidence="3">
    <location>
        <begin position="1"/>
        <end position="21"/>
    </location>
</feature>
<keyword evidence="2" id="KW-0325">Glycoprotein</keyword>
<dbReference type="PANTHER" id="PTHR11339">
    <property type="entry name" value="EXTRACELLULAR MATRIX GLYCOPROTEIN RELATED"/>
    <property type="match status" value="1"/>
</dbReference>
<evidence type="ECO:0000313" key="6">
    <source>
        <dbReference type="RefSeq" id="XP_006814320.1"/>
    </source>
</evidence>
<dbReference type="InterPro" id="IPR050780">
    <property type="entry name" value="Mucin_vWF_Thrombospondin_sf"/>
</dbReference>
<evidence type="ECO:0000259" key="4">
    <source>
        <dbReference type="PROSITE" id="PS51233"/>
    </source>
</evidence>
<protein>
    <submittedName>
        <fullName evidence="6">BMP-binding endothelial regulator protein-like</fullName>
    </submittedName>
</protein>
<keyword evidence="1" id="KW-1015">Disulfide bond</keyword>
<dbReference type="PROSITE" id="PS51233">
    <property type="entry name" value="VWFD"/>
    <property type="match status" value="1"/>
</dbReference>
<accession>A0ABM0M2S9</accession>
<keyword evidence="5" id="KW-1185">Reference proteome</keyword>
<proteinExistence type="predicted"/>
<feature type="chain" id="PRO_5045706923" evidence="3">
    <location>
        <begin position="22"/>
        <end position="322"/>
    </location>
</feature>
<keyword evidence="3" id="KW-0732">Signal</keyword>
<evidence type="ECO:0000256" key="2">
    <source>
        <dbReference type="ARBA" id="ARBA00023180"/>
    </source>
</evidence>
<gene>
    <name evidence="6" type="primary">LOC102804506</name>
</gene>
<sequence length="322" mass="35638">MALRRCMTVYSVICFACVVFAKENTADDETKLILMDEHEIDERGVWDGVVAIWNKCKDKLELLFGNPGTSTSVGNINIQDGNGNTIISQPIVGNNNQQINLSGVTADVIIININGGNSIPVTTIDICTTTTTEEPTSPGVEKDPHFTTFDGVKYNFQGVCAYVLTQDCKSMTQPSFLITIDLRGKYSESRGKPLTRVDAVNIDVEGKQLLRIIRNNAFLIKGELFTNNSAVIGNEEGTVNIVDEHMYVDIWSPRISLIWNKDIRGVNVDLKEPSMRGNVCGLLGNYNGDPEDDFMKPNGEILSRHDIYELGESWMVPGSCDY</sequence>
<reference evidence="6" key="1">
    <citation type="submission" date="2025-08" db="UniProtKB">
        <authorList>
            <consortium name="RefSeq"/>
        </authorList>
    </citation>
    <scope>IDENTIFICATION</scope>
    <source>
        <tissue evidence="6">Testes</tissue>
    </source>
</reference>
<dbReference type="Proteomes" id="UP000694865">
    <property type="component" value="Unplaced"/>
</dbReference>
<feature type="domain" description="VWFD" evidence="4">
    <location>
        <begin position="136"/>
        <end position="321"/>
    </location>
</feature>
<dbReference type="Pfam" id="PF00094">
    <property type="entry name" value="VWD"/>
    <property type="match status" value="1"/>
</dbReference>
<name>A0ABM0M2S9_SACKO</name>
<organism evidence="5 6">
    <name type="scientific">Saccoglossus kowalevskii</name>
    <name type="common">Acorn worm</name>
    <dbReference type="NCBI Taxonomy" id="10224"/>
    <lineage>
        <taxon>Eukaryota</taxon>
        <taxon>Metazoa</taxon>
        <taxon>Hemichordata</taxon>
        <taxon>Enteropneusta</taxon>
        <taxon>Harrimaniidae</taxon>
        <taxon>Saccoglossus</taxon>
    </lineage>
</organism>